<feature type="region of interest" description="Disordered" evidence="9">
    <location>
        <begin position="479"/>
        <end position="505"/>
    </location>
</feature>
<reference evidence="11" key="2">
    <citation type="submission" date="2020-04" db="EMBL/GenBank/DDBJ databases">
        <authorList>
            <person name="Santos R.A.C."/>
            <person name="Steenwyk J.L."/>
            <person name="Rivero-Menendez O."/>
            <person name="Mead M.E."/>
            <person name="Silva L.P."/>
            <person name="Bastos R.W."/>
            <person name="Alastruey-Izquierdo A."/>
            <person name="Goldman G.H."/>
            <person name="Rokas A."/>
        </authorList>
    </citation>
    <scope>NUCLEOTIDE SEQUENCE</scope>
    <source>
        <strain evidence="11">CNM-CM6805</strain>
    </source>
</reference>
<dbReference type="GO" id="GO:0003723">
    <property type="term" value="F:RNA binding"/>
    <property type="evidence" value="ECO:0007669"/>
    <property type="project" value="TreeGrafter"/>
</dbReference>
<proteinExistence type="inferred from homology"/>
<dbReference type="InterPro" id="IPR021757">
    <property type="entry name" value="Ribosomal_mL46_N"/>
</dbReference>
<dbReference type="Gene3D" id="3.90.79.10">
    <property type="entry name" value="Nucleoside Triphosphate Pyrophosphohydrolase"/>
    <property type="match status" value="1"/>
</dbReference>
<dbReference type="GO" id="GO:0005634">
    <property type="term" value="C:nucleus"/>
    <property type="evidence" value="ECO:0007669"/>
    <property type="project" value="TreeGrafter"/>
</dbReference>
<comment type="subcellular location">
    <subcellularLocation>
        <location evidence="1">Mitochondrion</location>
    </subcellularLocation>
</comment>
<comment type="similarity">
    <text evidence="3">Belongs to the mitochondrion-specific ribosomal protein mL46 family.</text>
</comment>
<organism evidence="11 12">
    <name type="scientific">Aspergillus fumigatiaffinis</name>
    <dbReference type="NCBI Taxonomy" id="340414"/>
    <lineage>
        <taxon>Eukaryota</taxon>
        <taxon>Fungi</taxon>
        <taxon>Dikarya</taxon>
        <taxon>Ascomycota</taxon>
        <taxon>Pezizomycotina</taxon>
        <taxon>Eurotiomycetes</taxon>
        <taxon>Eurotiomycetidae</taxon>
        <taxon>Eurotiales</taxon>
        <taxon>Aspergillaceae</taxon>
        <taxon>Aspergillus</taxon>
        <taxon>Aspergillus subgen. Fumigati</taxon>
    </lineage>
</organism>
<evidence type="ECO:0000256" key="8">
    <source>
        <dbReference type="ARBA" id="ARBA00035190"/>
    </source>
</evidence>
<keyword evidence="5" id="KW-0689">Ribosomal protein</keyword>
<dbReference type="PANTHER" id="PTHR15092">
    <property type="entry name" value="POLY A -SPECIFIC RIBONUCLEASE/TARGET OF EGR1, MEMBER 1"/>
    <property type="match status" value="1"/>
</dbReference>
<dbReference type="GO" id="GO:1990431">
    <property type="term" value="P:priRNA 3'-end processing"/>
    <property type="evidence" value="ECO:0007669"/>
    <property type="project" value="TreeGrafter"/>
</dbReference>
<dbReference type="InterPro" id="IPR006941">
    <property type="entry name" value="RNase_CAF1"/>
</dbReference>
<dbReference type="AlphaFoldDB" id="A0A8H4MFF3"/>
<comment type="caution">
    <text evidence="11">The sequence shown here is derived from an EMBL/GenBank/DDBJ whole genome shotgun (WGS) entry which is preliminary data.</text>
</comment>
<dbReference type="GO" id="GO:1990904">
    <property type="term" value="C:ribonucleoprotein complex"/>
    <property type="evidence" value="ECO:0007669"/>
    <property type="project" value="UniProtKB-KW"/>
</dbReference>
<evidence type="ECO:0000259" key="10">
    <source>
        <dbReference type="Pfam" id="PF11788"/>
    </source>
</evidence>
<feature type="compositionally biased region" description="Polar residues" evidence="9">
    <location>
        <begin position="479"/>
        <end position="499"/>
    </location>
</feature>
<dbReference type="InterPro" id="IPR015797">
    <property type="entry name" value="NUDIX_hydrolase-like_dom_sf"/>
</dbReference>
<feature type="domain" description="Large ribosomal subunit protein mL46 N-terminal" evidence="10">
    <location>
        <begin position="633"/>
        <end position="764"/>
    </location>
</feature>
<dbReference type="GO" id="GO:0005840">
    <property type="term" value="C:ribosome"/>
    <property type="evidence" value="ECO:0007669"/>
    <property type="project" value="UniProtKB-KW"/>
</dbReference>
<evidence type="ECO:0000256" key="3">
    <source>
        <dbReference type="ARBA" id="ARBA00009070"/>
    </source>
</evidence>
<evidence type="ECO:0000256" key="9">
    <source>
        <dbReference type="SAM" id="MobiDB-lite"/>
    </source>
</evidence>
<keyword evidence="6" id="KW-0496">Mitochondrion</keyword>
<evidence type="ECO:0000256" key="5">
    <source>
        <dbReference type="ARBA" id="ARBA00022980"/>
    </source>
</evidence>
<gene>
    <name evidence="11" type="ORF">CNMCM6805_001757</name>
</gene>
<dbReference type="InterPro" id="IPR036397">
    <property type="entry name" value="RNaseH_sf"/>
</dbReference>
<dbReference type="InterPro" id="IPR033650">
    <property type="entry name" value="Ribosomal_mL46_NUDIX"/>
</dbReference>
<keyword evidence="4" id="KW-0809">Transit peptide</keyword>
<dbReference type="InterPro" id="IPR012337">
    <property type="entry name" value="RNaseH-like_sf"/>
</dbReference>
<evidence type="ECO:0000313" key="12">
    <source>
        <dbReference type="Proteomes" id="UP000653565"/>
    </source>
</evidence>
<evidence type="ECO:0000256" key="2">
    <source>
        <dbReference type="ARBA" id="ARBA00008372"/>
    </source>
</evidence>
<dbReference type="EMBL" id="JAAAPX010000013">
    <property type="protein sequence ID" value="KAF4243155.1"/>
    <property type="molecule type" value="Genomic_DNA"/>
</dbReference>
<accession>A0A8H4MFF3</accession>
<dbReference type="Pfam" id="PF11788">
    <property type="entry name" value="MRP-L46"/>
    <property type="match status" value="1"/>
</dbReference>
<dbReference type="SUPFAM" id="SSF55811">
    <property type="entry name" value="Nudix"/>
    <property type="match status" value="1"/>
</dbReference>
<dbReference type="Proteomes" id="UP000653565">
    <property type="component" value="Unassembled WGS sequence"/>
</dbReference>
<evidence type="ECO:0000256" key="4">
    <source>
        <dbReference type="ARBA" id="ARBA00022946"/>
    </source>
</evidence>
<keyword evidence="7" id="KW-0687">Ribonucleoprotein</keyword>
<dbReference type="SUPFAM" id="SSF53098">
    <property type="entry name" value="Ribonuclease H-like"/>
    <property type="match status" value="1"/>
</dbReference>
<dbReference type="Pfam" id="PF04857">
    <property type="entry name" value="CAF1"/>
    <property type="match status" value="1"/>
</dbReference>
<reference evidence="11" key="1">
    <citation type="journal article" date="2020" name="bioRxiv">
        <title>Genomic and phenotypic heterogeneity of clinical isolates of the human pathogens Aspergillus fumigatus, Aspergillus lentulus and Aspergillus fumigatiaffinis.</title>
        <authorList>
            <person name="dos Santos R.A.C."/>
            <person name="Steenwyk J.L."/>
            <person name="Rivero-Menendez O."/>
            <person name="Mead M.E."/>
            <person name="Silva L.P."/>
            <person name="Bastos R.W."/>
            <person name="Alastruey-Izquierdo A."/>
            <person name="Goldman G.H."/>
            <person name="Rokas A."/>
        </authorList>
    </citation>
    <scope>NUCLEOTIDE SEQUENCE</scope>
    <source>
        <strain evidence="11">CNM-CM6805</strain>
    </source>
</reference>
<evidence type="ECO:0000256" key="1">
    <source>
        <dbReference type="ARBA" id="ARBA00004173"/>
    </source>
</evidence>
<dbReference type="CDD" id="cd04661">
    <property type="entry name" value="NUDIX_MRP_L46"/>
    <property type="match status" value="1"/>
</dbReference>
<evidence type="ECO:0000256" key="6">
    <source>
        <dbReference type="ARBA" id="ARBA00023128"/>
    </source>
</evidence>
<evidence type="ECO:0000313" key="11">
    <source>
        <dbReference type="EMBL" id="KAF4243155.1"/>
    </source>
</evidence>
<dbReference type="GO" id="GO:1990432">
    <property type="term" value="P:siRNA 3'-end processing"/>
    <property type="evidence" value="ECO:0007669"/>
    <property type="project" value="TreeGrafter"/>
</dbReference>
<keyword evidence="12" id="KW-1185">Reference proteome</keyword>
<dbReference type="PANTHER" id="PTHR15092:SF22">
    <property type="entry name" value="POLY(A)-SPECIFIC RIBONUCLEASE PNLDC1"/>
    <property type="match status" value="1"/>
</dbReference>
<dbReference type="GO" id="GO:0005743">
    <property type="term" value="C:mitochondrial inner membrane"/>
    <property type="evidence" value="ECO:0007669"/>
    <property type="project" value="UniProtKB-ARBA"/>
</dbReference>
<comment type="similarity">
    <text evidence="2">Belongs to the CAF1 family.</text>
</comment>
<dbReference type="InterPro" id="IPR051181">
    <property type="entry name" value="CAF1_poly(A)_ribonucleases"/>
</dbReference>
<dbReference type="Gene3D" id="3.30.420.10">
    <property type="entry name" value="Ribonuclease H-like superfamily/Ribonuclease H"/>
    <property type="match status" value="2"/>
</dbReference>
<evidence type="ECO:0000256" key="7">
    <source>
        <dbReference type="ARBA" id="ARBA00023274"/>
    </source>
</evidence>
<name>A0A8H4MFF3_9EURO</name>
<dbReference type="GO" id="GO:0000175">
    <property type="term" value="F:3'-5'-RNA exonuclease activity"/>
    <property type="evidence" value="ECO:0007669"/>
    <property type="project" value="TreeGrafter"/>
</dbReference>
<sequence length="906" mass="103080">MEVTVQTFPYHLPRILDDLATCCFVSMDFEFSGIATTSSNPNRGSQTLQARYEEVKKSADKYQILQVGLTICHEDTENGQIFTSYTLKPYNVNLNPIIDRRLEVERGWTMQSSAIEFLLENKFSIDSILKQGVQYLSREEEKQVIANAIERRDRVATHTSIDVKETEHESLAFLKAVRRLVDDWLALGATREEYLNIPPPTRLGVSQSSKSLPSALNRFQKRLVHQLIEVEYPSLVTISRPDFIQIIDYNEERERSVREQRVTRVRERTWKQTGFRWVAEALAGGDLTNLDSGYFIGIMASSAAVEPKYPLNEFSDKLKQRLKEHRPVLVGHNLFSDLIYFCRCFFGPLPSKVEEFQSMAHELFPVLMDTKYMATHNCGSINPRSSLSELNENLAKKAIPKISIHPQHSKYTTQKIEHEAGYDSLLTAQVFIRLSAQLRDGGVDLPQQKSTKGAQDTSNLQQAYQEVAPDAYAEGRLQTTSGSAQKTFEQKSRPSSTGSPRAPTTRVLGTRFDLLEIEEAIDEVDSNIPIDDRRLSLGPTDSVEVMQKAASGELIPRLGAEFWKVYGNKLRVFGTLERVCVMGPSIVDSRVCRSCQETLVRRNYASTAAPSSASETISTPASTFPVVRPTHIIKAGVALSRPPQITRDLTPFEKAYFFYQKRLNERLALPFTKYFYFKRGTPADEDWKRKIRERQTPARDIGKYNAYSKEAWNDELLVGAVESEPEHQIEMLVQDAEATVNATSQDTSKKEEIPRPFPRVTEADQKNDQRSLNRALQRTLYLLVQTKDGFWKLPSSPVETGESLRVAAERTLEQSAGVNMNTWMVGYHPVGHHIYNFRHPKTDPATGQQWFGEKTFFMKGRIMAGQADLSTNVQDLQDFKWLAKEEIAKFVLPQYYSNIKNMLAER</sequence>
<dbReference type="GO" id="GO:0000289">
    <property type="term" value="P:nuclear-transcribed mRNA poly(A) tail shortening"/>
    <property type="evidence" value="ECO:0007669"/>
    <property type="project" value="TreeGrafter"/>
</dbReference>
<protein>
    <recommendedName>
        <fullName evidence="8">Large ribosomal subunit protein mL46</fullName>
    </recommendedName>
</protein>
<dbReference type="FunFam" id="3.90.79.10:FF:000018">
    <property type="entry name" value="39S ribosomal protein L46, mitochondrial"/>
    <property type="match status" value="1"/>
</dbReference>